<keyword evidence="4" id="KW-1185">Reference proteome</keyword>
<evidence type="ECO:0000313" key="4">
    <source>
        <dbReference type="Proteomes" id="UP000542125"/>
    </source>
</evidence>
<comment type="caution">
    <text evidence="3">The sequence shown here is derived from an EMBL/GenBank/DDBJ whole genome shotgun (WGS) entry which is preliminary data.</text>
</comment>
<organism evidence="3 4">
    <name type="scientific">Pigmentiphaga litoralis</name>
    <dbReference type="NCBI Taxonomy" id="516702"/>
    <lineage>
        <taxon>Bacteria</taxon>
        <taxon>Pseudomonadati</taxon>
        <taxon>Pseudomonadota</taxon>
        <taxon>Betaproteobacteria</taxon>
        <taxon>Burkholderiales</taxon>
        <taxon>Alcaligenaceae</taxon>
        <taxon>Pigmentiphaga</taxon>
    </lineage>
</organism>
<comment type="similarity">
    <text evidence="1">Belongs to the PrpF family.</text>
</comment>
<gene>
    <name evidence="3" type="ORF">FHW18_001523</name>
</gene>
<dbReference type="RefSeq" id="WP_179584929.1">
    <property type="nucleotide sequence ID" value="NZ_JACBYR010000001.1"/>
</dbReference>
<reference evidence="3 4" key="1">
    <citation type="submission" date="2020-07" db="EMBL/GenBank/DDBJ databases">
        <title>Genomic Encyclopedia of Type Strains, Phase IV (KMG-V): Genome sequencing to study the core and pangenomes of soil and plant-associated prokaryotes.</title>
        <authorList>
            <person name="Whitman W."/>
        </authorList>
    </citation>
    <scope>NUCLEOTIDE SEQUENCE [LARGE SCALE GENOMIC DNA]</scope>
    <source>
        <strain evidence="3 4">SAS40</strain>
    </source>
</reference>
<proteinExistence type="inferred from homology"/>
<dbReference type="AlphaFoldDB" id="A0A7Y9ISN0"/>
<dbReference type="EMBL" id="JACBYR010000001">
    <property type="protein sequence ID" value="NYE82252.1"/>
    <property type="molecule type" value="Genomic_DNA"/>
</dbReference>
<evidence type="ECO:0000256" key="1">
    <source>
        <dbReference type="ARBA" id="ARBA00007673"/>
    </source>
</evidence>
<evidence type="ECO:0008006" key="5">
    <source>
        <dbReference type="Google" id="ProtNLM"/>
    </source>
</evidence>
<dbReference type="Gene3D" id="3.10.310.10">
    <property type="entry name" value="Diaminopimelate Epimerase, Chain A, domain 1"/>
    <property type="match status" value="2"/>
</dbReference>
<sequence>MQKTIPCVFMRGGTSRGPYFLKDWLPQDIETRDKVLLSAMGSPHELQLDGLGGANSLTSKVAIVSKSAHPDCDVDYLFAQVSIDRALVDTRPNCGNMLSGVGPFAIEQGLVPAQNGETLVRIYNVNTKSTINAVVQTPGGKVEYEGDAKIDGVNGTGAPIRLNFLDAWGTVTGKVFPTGNLIDEIDGVQVTCIDAAMPMMIVRATDMGWKGDEKPVDLDANLEFMARLEKMRREAGLKMGLGDVSDSVIPKPVLVSKGAHDGQLVSRYFTPLKCHRSHAVTGAIGVATAYVTPGTVPYGLSVERQPGIHRIEIAHPSGRIEVDVELAQGETSVEVTGAGLIRTARKIMEGQLYIPSHILPETILPGTTS</sequence>
<dbReference type="Pfam" id="PF04303">
    <property type="entry name" value="PrpF"/>
    <property type="match status" value="1"/>
</dbReference>
<dbReference type="GO" id="GO:0016853">
    <property type="term" value="F:isomerase activity"/>
    <property type="evidence" value="ECO:0007669"/>
    <property type="project" value="UniProtKB-KW"/>
</dbReference>
<name>A0A7Y9ISN0_9BURK</name>
<accession>A0A7Y9ISN0</accession>
<dbReference type="Proteomes" id="UP000542125">
    <property type="component" value="Unassembled WGS sequence"/>
</dbReference>
<dbReference type="NCBIfam" id="NF033377">
    <property type="entry name" value="OMA_tautomer"/>
    <property type="match status" value="1"/>
</dbReference>
<keyword evidence="2" id="KW-0413">Isomerase</keyword>
<evidence type="ECO:0000313" key="3">
    <source>
        <dbReference type="EMBL" id="NYE82252.1"/>
    </source>
</evidence>
<evidence type="ECO:0000256" key="2">
    <source>
        <dbReference type="ARBA" id="ARBA00023235"/>
    </source>
</evidence>
<dbReference type="SUPFAM" id="SSF54506">
    <property type="entry name" value="Diaminopimelate epimerase-like"/>
    <property type="match status" value="2"/>
</dbReference>
<protein>
    <recommendedName>
        <fullName evidence="5">4-oxalomesaconate tautomerase</fullName>
    </recommendedName>
</protein>
<dbReference type="PANTHER" id="PTHR43709">
    <property type="entry name" value="ACONITATE ISOMERASE-RELATED"/>
    <property type="match status" value="1"/>
</dbReference>
<dbReference type="InterPro" id="IPR007400">
    <property type="entry name" value="PrpF-like"/>
</dbReference>
<dbReference type="PANTHER" id="PTHR43709:SF3">
    <property type="entry name" value="ISOMERASE YBHH-RELATED"/>
    <property type="match status" value="1"/>
</dbReference>
<dbReference type="InterPro" id="IPR047687">
    <property type="entry name" value="OMA_tautomer-like"/>
</dbReference>